<evidence type="ECO:0000313" key="4">
    <source>
        <dbReference type="Proteomes" id="UP000785679"/>
    </source>
</evidence>
<evidence type="ECO:0000256" key="1">
    <source>
        <dbReference type="ARBA" id="ARBA00022729"/>
    </source>
</evidence>
<dbReference type="PANTHER" id="PTHR43037">
    <property type="entry name" value="UNNAMED PRODUCT-RELATED"/>
    <property type="match status" value="1"/>
</dbReference>
<dbReference type="GO" id="GO:0016787">
    <property type="term" value="F:hydrolase activity"/>
    <property type="evidence" value="ECO:0007669"/>
    <property type="project" value="UniProtKB-KW"/>
</dbReference>
<sequence length="275" mass="30656">MNPFDGKIILGETRPVEIHLPANYDSKIAHPLLVFLHGYRSTALEHQTYFNLGPKASENGFVYLYPEGIKNVQSERYWKATDACCDFAAMGLDDVGYLRDLIRQVKSRVNIDDDKVFLMGHSNGGFMTYRMACEHPELFAGVISASGLTWLDNAKCKKTGKPLNVLHIHSVDDQLALYDGGVFLKNPFPSAEQTVATWQTNIGCSNTNLVTTGNTYDFTDEVSGIETTEYSDDGASCPANASITFWKLIDAIHTPVYNQAFAQGIFDWCMAHYRV</sequence>
<protein>
    <submittedName>
        <fullName evidence="3">Uncharacterized protein</fullName>
    </submittedName>
</protein>
<dbReference type="InterPro" id="IPR029058">
    <property type="entry name" value="AB_hydrolase_fold"/>
</dbReference>
<dbReference type="GO" id="GO:0005576">
    <property type="term" value="C:extracellular region"/>
    <property type="evidence" value="ECO:0007669"/>
    <property type="project" value="InterPro"/>
</dbReference>
<evidence type="ECO:0000313" key="3">
    <source>
        <dbReference type="EMBL" id="TNV78150.1"/>
    </source>
</evidence>
<organism evidence="3 4">
    <name type="scientific">Halteria grandinella</name>
    <dbReference type="NCBI Taxonomy" id="5974"/>
    <lineage>
        <taxon>Eukaryota</taxon>
        <taxon>Sar</taxon>
        <taxon>Alveolata</taxon>
        <taxon>Ciliophora</taxon>
        <taxon>Intramacronucleata</taxon>
        <taxon>Spirotrichea</taxon>
        <taxon>Stichotrichia</taxon>
        <taxon>Sporadotrichida</taxon>
        <taxon>Halteriidae</taxon>
        <taxon>Halteria</taxon>
    </lineage>
</organism>
<dbReference type="SUPFAM" id="SSF53474">
    <property type="entry name" value="alpha/beta-Hydrolases"/>
    <property type="match status" value="1"/>
</dbReference>
<comment type="caution">
    <text evidence="3">The sequence shown here is derived from an EMBL/GenBank/DDBJ whole genome shotgun (WGS) entry which is preliminary data.</text>
</comment>
<dbReference type="InterPro" id="IPR010126">
    <property type="entry name" value="Esterase_phb"/>
</dbReference>
<dbReference type="Pfam" id="PF10503">
    <property type="entry name" value="Esterase_PHB"/>
    <property type="match status" value="1"/>
</dbReference>
<gene>
    <name evidence="3" type="ORF">FGO68_gene6980</name>
</gene>
<keyword evidence="1" id="KW-0732">Signal</keyword>
<dbReference type="InterPro" id="IPR050955">
    <property type="entry name" value="Plant_Biomass_Hydrol_Est"/>
</dbReference>
<keyword evidence="4" id="KW-1185">Reference proteome</keyword>
<evidence type="ECO:0000256" key="2">
    <source>
        <dbReference type="ARBA" id="ARBA00022801"/>
    </source>
</evidence>
<dbReference type="AlphaFoldDB" id="A0A8J8NPD8"/>
<name>A0A8J8NPD8_HALGN</name>
<dbReference type="OrthoDB" id="432697at2759"/>
<proteinExistence type="predicted"/>
<dbReference type="Proteomes" id="UP000785679">
    <property type="component" value="Unassembled WGS sequence"/>
</dbReference>
<dbReference type="PANTHER" id="PTHR43037:SF1">
    <property type="entry name" value="BLL1128 PROTEIN"/>
    <property type="match status" value="1"/>
</dbReference>
<dbReference type="EMBL" id="RRYP01010806">
    <property type="protein sequence ID" value="TNV78150.1"/>
    <property type="molecule type" value="Genomic_DNA"/>
</dbReference>
<keyword evidence="2" id="KW-0378">Hydrolase</keyword>
<dbReference type="Gene3D" id="3.40.50.1820">
    <property type="entry name" value="alpha/beta hydrolase"/>
    <property type="match status" value="1"/>
</dbReference>
<accession>A0A8J8NPD8</accession>
<reference evidence="3" key="1">
    <citation type="submission" date="2019-06" db="EMBL/GenBank/DDBJ databases">
        <authorList>
            <person name="Zheng W."/>
        </authorList>
    </citation>
    <scope>NUCLEOTIDE SEQUENCE</scope>
    <source>
        <strain evidence="3">QDHG01</strain>
    </source>
</reference>